<proteinExistence type="predicted"/>
<dbReference type="AlphaFoldDB" id="A0A418PLZ4"/>
<name>A0A418PLZ4_9BACT</name>
<dbReference type="RefSeq" id="WP_119479408.1">
    <property type="nucleotide sequence ID" value="NZ_QXML01000013.1"/>
</dbReference>
<dbReference type="EMBL" id="QXML01000013">
    <property type="protein sequence ID" value="RIW12559.1"/>
    <property type="molecule type" value="Genomic_DNA"/>
</dbReference>
<evidence type="ECO:0000313" key="1">
    <source>
        <dbReference type="EMBL" id="RIW12559.1"/>
    </source>
</evidence>
<keyword evidence="2" id="KW-1185">Reference proteome</keyword>
<dbReference type="PROSITE" id="PS51257">
    <property type="entry name" value="PROKAR_LIPOPROTEIN"/>
    <property type="match status" value="1"/>
</dbReference>
<protein>
    <submittedName>
        <fullName evidence="1">Uncharacterized protein</fullName>
    </submittedName>
</protein>
<sequence>MRTKLILSAIILISLAACEKDDNLPGKLKVKEGPLSNKLGKLIDLGDYGYGRFVVWGRNSDELFITASSEILRIDISSNKVYVLDTKVGSITSKTNENSGIVFINQSGYNLFNFSTNSIENLISTPSNQGSLLNISGNNIFYTLFPVSKPATPCSGFCWPAPGPFVPATFYHIDKQTQKITDLKNKRFLVFSQDGSKTILSSQIESRMFVFDNVGRTIIDSADVKSTNPKFGLFFQRGVLQSYDVDILGKITIKNFKTDEIIKQFSTNMILSDEIKVSADGTKLYYSGGVLNGNSMKILLYDIATNTQTELVDIPFLDGVATPVDFFLLSDDNRKLVTRSGNDLYVKVLN</sequence>
<dbReference type="SUPFAM" id="SSF82171">
    <property type="entry name" value="DPP6 N-terminal domain-like"/>
    <property type="match status" value="1"/>
</dbReference>
<comment type="caution">
    <text evidence="1">The sequence shown here is derived from an EMBL/GenBank/DDBJ whole genome shotgun (WGS) entry which is preliminary data.</text>
</comment>
<dbReference type="Proteomes" id="UP000283522">
    <property type="component" value="Unassembled WGS sequence"/>
</dbReference>
<gene>
    <name evidence="1" type="ORF">D0X99_18785</name>
</gene>
<accession>A0A418PLZ4</accession>
<organism evidence="1 2">
    <name type="scientific">Algoriphagus lacus</name>
    <dbReference type="NCBI Taxonomy" id="2056311"/>
    <lineage>
        <taxon>Bacteria</taxon>
        <taxon>Pseudomonadati</taxon>
        <taxon>Bacteroidota</taxon>
        <taxon>Cytophagia</taxon>
        <taxon>Cytophagales</taxon>
        <taxon>Cyclobacteriaceae</taxon>
        <taxon>Algoriphagus</taxon>
    </lineage>
</organism>
<reference evidence="1 2" key="1">
    <citation type="submission" date="2018-09" db="EMBL/GenBank/DDBJ databases">
        <authorList>
            <person name="Wang X."/>
            <person name="Du Z."/>
        </authorList>
    </citation>
    <scope>NUCLEOTIDE SEQUENCE [LARGE SCALE GENOMIC DNA]</scope>
    <source>
        <strain evidence="1 2">N3</strain>
    </source>
</reference>
<evidence type="ECO:0000313" key="2">
    <source>
        <dbReference type="Proteomes" id="UP000283522"/>
    </source>
</evidence>